<protein>
    <submittedName>
        <fullName evidence="2">YbaK/EbsC family protein</fullName>
    </submittedName>
</protein>
<evidence type="ECO:0000259" key="1">
    <source>
        <dbReference type="Pfam" id="PF04073"/>
    </source>
</evidence>
<keyword evidence="3" id="KW-1185">Reference proteome</keyword>
<feature type="domain" description="YbaK/aminoacyl-tRNA synthetase-associated" evidence="1">
    <location>
        <begin position="27"/>
        <end position="144"/>
    </location>
</feature>
<sequence length="154" mass="15762">MSDARAAAFAERLAGLGVVIEPREMDESTHTAKQAADAIGCSVAAIVKSLVLVADGEPLLVLASGPNRVDLDRVGQHVGAPVAMADADTVKRATGSSIGGVPPLGHPAPLRTIMDESLLDQPVVWAAAASARSVFGIEPHRLAELTAAEVARVS</sequence>
<dbReference type="InterPro" id="IPR007214">
    <property type="entry name" value="YbaK/aa-tRNA-synth-assoc-dom"/>
</dbReference>
<dbReference type="Pfam" id="PF04073">
    <property type="entry name" value="tRNA_edit"/>
    <property type="match status" value="1"/>
</dbReference>
<dbReference type="PANTHER" id="PTHR30411:SF1">
    <property type="entry name" value="CYTOPLASMIC PROTEIN"/>
    <property type="match status" value="1"/>
</dbReference>
<dbReference type="Gene3D" id="3.90.960.10">
    <property type="entry name" value="YbaK/aminoacyl-tRNA synthetase-associated domain"/>
    <property type="match status" value="1"/>
</dbReference>
<dbReference type="Proteomes" id="UP001241072">
    <property type="component" value="Unassembled WGS sequence"/>
</dbReference>
<reference evidence="2 3" key="1">
    <citation type="submission" date="2023-07" db="EMBL/GenBank/DDBJ databases">
        <title>Protaetiibacter sp. nov WY-16 isolated from soil.</title>
        <authorList>
            <person name="Liu B."/>
            <person name="Wan Y."/>
        </authorList>
    </citation>
    <scope>NUCLEOTIDE SEQUENCE [LARGE SCALE GENOMIC DNA]</scope>
    <source>
        <strain evidence="2 3">WY-16</strain>
    </source>
</reference>
<accession>A0ABT9BLN1</accession>
<name>A0ABT9BLN1_9MICO</name>
<evidence type="ECO:0000313" key="2">
    <source>
        <dbReference type="EMBL" id="MDO7881916.1"/>
    </source>
</evidence>
<proteinExistence type="predicted"/>
<comment type="caution">
    <text evidence="2">The sequence shown here is derived from an EMBL/GenBank/DDBJ whole genome shotgun (WGS) entry which is preliminary data.</text>
</comment>
<dbReference type="SUPFAM" id="SSF55826">
    <property type="entry name" value="YbaK/ProRS associated domain"/>
    <property type="match status" value="1"/>
</dbReference>
<dbReference type="RefSeq" id="WP_305002308.1">
    <property type="nucleotide sequence ID" value="NZ_JAUQUB010000001.1"/>
</dbReference>
<dbReference type="EMBL" id="JAUQUB010000001">
    <property type="protein sequence ID" value="MDO7881916.1"/>
    <property type="molecule type" value="Genomic_DNA"/>
</dbReference>
<gene>
    <name evidence="2" type="ORF">Q5716_06705</name>
</gene>
<dbReference type="PANTHER" id="PTHR30411">
    <property type="entry name" value="CYTOPLASMIC PROTEIN"/>
    <property type="match status" value="1"/>
</dbReference>
<organism evidence="2 3">
    <name type="scientific">Antiquaquibacter soli</name>
    <dbReference type="NCBI Taxonomy" id="3064523"/>
    <lineage>
        <taxon>Bacteria</taxon>
        <taxon>Bacillati</taxon>
        <taxon>Actinomycetota</taxon>
        <taxon>Actinomycetes</taxon>
        <taxon>Micrococcales</taxon>
        <taxon>Microbacteriaceae</taxon>
        <taxon>Antiquaquibacter</taxon>
    </lineage>
</organism>
<dbReference type="CDD" id="cd04333">
    <property type="entry name" value="ProX_deacylase"/>
    <property type="match status" value="1"/>
</dbReference>
<evidence type="ECO:0000313" key="3">
    <source>
        <dbReference type="Proteomes" id="UP001241072"/>
    </source>
</evidence>
<dbReference type="InterPro" id="IPR036754">
    <property type="entry name" value="YbaK/aa-tRNA-synt-asso_dom_sf"/>
</dbReference>